<dbReference type="Proteomes" id="UP000077786">
    <property type="component" value="Unassembled WGS sequence"/>
</dbReference>
<dbReference type="RefSeq" id="WP_046900469.1">
    <property type="nucleotide sequence ID" value="NZ_JAFEJB010000001.1"/>
</dbReference>
<evidence type="ECO:0000313" key="2">
    <source>
        <dbReference type="Proteomes" id="UP000077786"/>
    </source>
</evidence>
<dbReference type="OrthoDB" id="8448536at2"/>
<comment type="caution">
    <text evidence="1">The sequence shown here is derived from an EMBL/GenBank/DDBJ whole genome shotgun (WGS) entry which is preliminary data.</text>
</comment>
<reference evidence="1 2" key="1">
    <citation type="submission" date="2016-03" db="EMBL/GenBank/DDBJ databases">
        <title>Draft genome sequence of Gluconobacter cerinus strain CECT 9110.</title>
        <authorList>
            <person name="Sainz F."/>
            <person name="Mas A."/>
            <person name="Torija M.J."/>
        </authorList>
    </citation>
    <scope>NUCLEOTIDE SEQUENCE [LARGE SCALE GENOMIC DNA]</scope>
    <source>
        <strain evidence="1 2">CECT 9110</strain>
    </source>
</reference>
<sequence length="310" mass="32803">MRRFLPVLLPLCLAGCFSMPRPFSDPGQQARQLATANLPPARLAVPTSSESLLSDDAAKLWAHDVAEAMVAQSVPAIAQPKKPGDWWLKLSASTRNGAVVPHYVIMTPEGKARAEGDGAPVDMAGWSAGDPLAIKGAAMQEAPELANLLTGIQADMMQQDPHSLMRRAAHIYFEGVKGAPGDGNTSLARAFYASLPDKTNSVQTNAKNADFTVQGVVKVTTAGTVDKTLMQHIEIVWHVVTPDGKEAGAATQLHDVPAHSLDNAWGDTAIMAAEEAAGAVRTIITNYSGREHKPLPASTQTVKPSDAKHA</sequence>
<dbReference type="EMBL" id="LUTU01000014">
    <property type="protein sequence ID" value="OAJ66606.1"/>
    <property type="molecule type" value="Genomic_DNA"/>
</dbReference>
<accession>A0A1B6VHC1</accession>
<organism evidence="1 2">
    <name type="scientific">Gluconobacter cerinus</name>
    <dbReference type="NCBI Taxonomy" id="38307"/>
    <lineage>
        <taxon>Bacteria</taxon>
        <taxon>Pseudomonadati</taxon>
        <taxon>Pseudomonadota</taxon>
        <taxon>Alphaproteobacteria</taxon>
        <taxon>Acetobacterales</taxon>
        <taxon>Acetobacteraceae</taxon>
        <taxon>Gluconobacter</taxon>
    </lineage>
</organism>
<dbReference type="AlphaFoldDB" id="A0A1B6VHC1"/>
<protein>
    <submittedName>
        <fullName evidence="1">Uncharacterized protein</fullName>
    </submittedName>
</protein>
<name>A0A1B6VHC1_9PROT</name>
<dbReference type="PATRIC" id="fig|38307.3.peg.2858"/>
<gene>
    <name evidence="1" type="ORF">A0123_02739</name>
</gene>
<proteinExistence type="predicted"/>
<evidence type="ECO:0000313" key="1">
    <source>
        <dbReference type="EMBL" id="OAJ66606.1"/>
    </source>
</evidence>